<dbReference type="EMBL" id="JRNN01000054">
    <property type="protein sequence ID" value="KGF35219.1"/>
    <property type="molecule type" value="Genomic_DNA"/>
</dbReference>
<dbReference type="PANTHER" id="PTHR33608:SF6">
    <property type="entry name" value="BLL2464 PROTEIN"/>
    <property type="match status" value="1"/>
</dbReference>
<organism evidence="2 3">
    <name type="scientific">Hoylesella buccalis DNF00853</name>
    <dbReference type="NCBI Taxonomy" id="1401074"/>
    <lineage>
        <taxon>Bacteria</taxon>
        <taxon>Pseudomonadati</taxon>
        <taxon>Bacteroidota</taxon>
        <taxon>Bacteroidia</taxon>
        <taxon>Bacteroidales</taxon>
        <taxon>Prevotellaceae</taxon>
        <taxon>Hoylesella</taxon>
    </lineage>
</organism>
<sequence length="296" mass="34364">MDTSEILKKVRKIEIKTRGLSQNIFAGQYHTAFKGHGMAFSEVREYQFGDDVRDIDWNVTARFNRPYIKVFEEERELTVMLLIDVSGSLDFGTKKQTKREMATEIAATLAFSAIQNNDKIGVIFFSDRIEKYIPPKKGRKHILYIIREMLDFEPESKKTDVAMAIEYLTRMMKRRCTACVLSDFYIRHDAKEYDRFEHAMNIANHKHDMVAVQIYDPRAKSLPNIGLMKICDAETGHEMIIDTSSAKLRRAHTAYWMERNAQLKQTFAKSGVDWTSVATDEDYVKAMMRLFAQRGV</sequence>
<evidence type="ECO:0000313" key="3">
    <source>
        <dbReference type="Proteomes" id="UP000029556"/>
    </source>
</evidence>
<dbReference type="InterPro" id="IPR002881">
    <property type="entry name" value="DUF58"/>
</dbReference>
<name>A0A096BPT5_9BACT</name>
<dbReference type="RefSeq" id="WP_036872406.1">
    <property type="nucleotide sequence ID" value="NZ_JRNN01000054.1"/>
</dbReference>
<dbReference type="InterPro" id="IPR036465">
    <property type="entry name" value="vWFA_dom_sf"/>
</dbReference>
<evidence type="ECO:0000259" key="1">
    <source>
        <dbReference type="Pfam" id="PF01882"/>
    </source>
</evidence>
<evidence type="ECO:0000313" key="2">
    <source>
        <dbReference type="EMBL" id="KGF35219.1"/>
    </source>
</evidence>
<gene>
    <name evidence="2" type="ORF">HMPREF2137_05055</name>
</gene>
<dbReference type="SUPFAM" id="SSF53300">
    <property type="entry name" value="vWA-like"/>
    <property type="match status" value="1"/>
</dbReference>
<accession>A0A096BPT5</accession>
<dbReference type="PANTHER" id="PTHR33608">
    <property type="entry name" value="BLL2464 PROTEIN"/>
    <property type="match status" value="1"/>
</dbReference>
<reference evidence="2 3" key="1">
    <citation type="submission" date="2014-07" db="EMBL/GenBank/DDBJ databases">
        <authorList>
            <person name="McCorrison J."/>
            <person name="Sanka R."/>
            <person name="Torralba M."/>
            <person name="Gillis M."/>
            <person name="Haft D.H."/>
            <person name="Methe B."/>
            <person name="Sutton G."/>
            <person name="Nelson K.E."/>
        </authorList>
    </citation>
    <scope>NUCLEOTIDE SEQUENCE [LARGE SCALE GENOMIC DNA]</scope>
    <source>
        <strain evidence="2 3">DNF00853</strain>
    </source>
</reference>
<dbReference type="Pfam" id="PF01882">
    <property type="entry name" value="DUF58"/>
    <property type="match status" value="1"/>
</dbReference>
<dbReference type="Gene3D" id="3.40.50.410">
    <property type="entry name" value="von Willebrand factor, type A domain"/>
    <property type="match status" value="1"/>
</dbReference>
<protein>
    <recommendedName>
        <fullName evidence="1">DUF58 domain-containing protein</fullName>
    </recommendedName>
</protein>
<dbReference type="OrthoDB" id="9776116at2"/>
<dbReference type="Proteomes" id="UP000029556">
    <property type="component" value="Unassembled WGS sequence"/>
</dbReference>
<dbReference type="AlphaFoldDB" id="A0A096BPT5"/>
<feature type="domain" description="DUF58" evidence="1">
    <location>
        <begin position="42"/>
        <end position="255"/>
    </location>
</feature>
<comment type="caution">
    <text evidence="2">The sequence shown here is derived from an EMBL/GenBank/DDBJ whole genome shotgun (WGS) entry which is preliminary data.</text>
</comment>
<proteinExistence type="predicted"/>